<accession>A0A0C3CAI7</accession>
<dbReference type="InterPro" id="IPR032675">
    <property type="entry name" value="LRR_dom_sf"/>
</dbReference>
<evidence type="ECO:0000256" key="2">
    <source>
        <dbReference type="ARBA" id="ARBA00022490"/>
    </source>
</evidence>
<gene>
    <name evidence="5" type="ORF">PILCRDRAFT_815947</name>
</gene>
<dbReference type="Proteomes" id="UP000054166">
    <property type="component" value="Unassembled WGS sequence"/>
</dbReference>
<dbReference type="HOGENOM" id="CLU_028411_0_0_1"/>
<dbReference type="EMBL" id="KN832981">
    <property type="protein sequence ID" value="KIM86702.1"/>
    <property type="molecule type" value="Genomic_DNA"/>
</dbReference>
<organism evidence="5 6">
    <name type="scientific">Piloderma croceum (strain F 1598)</name>
    <dbReference type="NCBI Taxonomy" id="765440"/>
    <lineage>
        <taxon>Eukaryota</taxon>
        <taxon>Fungi</taxon>
        <taxon>Dikarya</taxon>
        <taxon>Basidiomycota</taxon>
        <taxon>Agaricomycotina</taxon>
        <taxon>Agaricomycetes</taxon>
        <taxon>Agaricomycetidae</taxon>
        <taxon>Atheliales</taxon>
        <taxon>Atheliaceae</taxon>
        <taxon>Piloderma</taxon>
    </lineage>
</organism>
<dbReference type="SMART" id="SM00368">
    <property type="entry name" value="LRR_RI"/>
    <property type="match status" value="3"/>
</dbReference>
<dbReference type="OrthoDB" id="120976at2759"/>
<keyword evidence="2" id="KW-0963">Cytoplasm</keyword>
<reference evidence="6" key="2">
    <citation type="submission" date="2015-01" db="EMBL/GenBank/DDBJ databases">
        <title>Evolutionary Origins and Diversification of the Mycorrhizal Mutualists.</title>
        <authorList>
            <consortium name="DOE Joint Genome Institute"/>
            <consortium name="Mycorrhizal Genomics Consortium"/>
            <person name="Kohler A."/>
            <person name="Kuo A."/>
            <person name="Nagy L.G."/>
            <person name="Floudas D."/>
            <person name="Copeland A."/>
            <person name="Barry K.W."/>
            <person name="Cichocki N."/>
            <person name="Veneault-Fourrey C."/>
            <person name="LaButti K."/>
            <person name="Lindquist E.A."/>
            <person name="Lipzen A."/>
            <person name="Lundell T."/>
            <person name="Morin E."/>
            <person name="Murat C."/>
            <person name="Riley R."/>
            <person name="Ohm R."/>
            <person name="Sun H."/>
            <person name="Tunlid A."/>
            <person name="Henrissat B."/>
            <person name="Grigoriev I.V."/>
            <person name="Hibbett D.S."/>
            <person name="Martin F."/>
        </authorList>
    </citation>
    <scope>NUCLEOTIDE SEQUENCE [LARGE SCALE GENOMIC DNA]</scope>
    <source>
        <strain evidence="6">F 1598</strain>
    </source>
</reference>
<dbReference type="STRING" id="765440.A0A0C3CAI7"/>
<evidence type="ECO:0000313" key="5">
    <source>
        <dbReference type="EMBL" id="KIM86702.1"/>
    </source>
</evidence>
<sequence>MLSPAGSSGSYKTKYSSRRPFAPKTLMSSRGQIDYLELGHAGLHSVQGAQEIISMISSRPTVTKLILTQNALRDDGCIMLFKFLCSDLGRTKRISEIRLAKNGLEDRGLLAISEYIKRNETLTELFLSANAFQNSPPVILPFTAALNTSHLERLSLSSNRQLSDRFVATFLPHLDSLHLRDLSLSLVGLTPLSVPDIISYVSSPRCRLHSFSLNGNSLGLQGVTDIIKAVEENNFGLGKLELYSNQNGELGLEDIEASREIEQILKRTLIRNQYLKRQTEKEALTLLVFARASLLRPKSKQDAHTASSTSTSHPSLPPIPSLPTELQLYTLSFLAPTLSSAQRIRIYKYASTFGTLPALLPRLTSNGGTRGVVCRPDPTPLIGLDKYKNTACSDGCIKGIVCQKEEERRRWLKLVGCDSYEREVRGDLR</sequence>
<feature type="region of interest" description="Disordered" evidence="4">
    <location>
        <begin position="299"/>
        <end position="319"/>
    </location>
</feature>
<dbReference type="InterPro" id="IPR050637">
    <property type="entry name" value="NLRP_innate_immun_reg"/>
</dbReference>
<reference evidence="5 6" key="1">
    <citation type="submission" date="2014-04" db="EMBL/GenBank/DDBJ databases">
        <authorList>
            <consortium name="DOE Joint Genome Institute"/>
            <person name="Kuo A."/>
            <person name="Tarkka M."/>
            <person name="Buscot F."/>
            <person name="Kohler A."/>
            <person name="Nagy L.G."/>
            <person name="Floudas D."/>
            <person name="Copeland A."/>
            <person name="Barry K.W."/>
            <person name="Cichocki N."/>
            <person name="Veneault-Fourrey C."/>
            <person name="LaButti K."/>
            <person name="Lindquist E.A."/>
            <person name="Lipzen A."/>
            <person name="Lundell T."/>
            <person name="Morin E."/>
            <person name="Murat C."/>
            <person name="Sun H."/>
            <person name="Tunlid A."/>
            <person name="Henrissat B."/>
            <person name="Grigoriev I.V."/>
            <person name="Hibbett D.S."/>
            <person name="Martin F."/>
            <person name="Nordberg H.P."/>
            <person name="Cantor M.N."/>
            <person name="Hua S.X."/>
        </authorList>
    </citation>
    <scope>NUCLEOTIDE SEQUENCE [LARGE SCALE GENOMIC DNA]</scope>
    <source>
        <strain evidence="5 6">F 1598</strain>
    </source>
</reference>
<feature type="compositionally biased region" description="Low complexity" evidence="4">
    <location>
        <begin position="304"/>
        <end position="314"/>
    </location>
</feature>
<dbReference type="SUPFAM" id="SSF52047">
    <property type="entry name" value="RNI-like"/>
    <property type="match status" value="1"/>
</dbReference>
<evidence type="ECO:0000256" key="4">
    <source>
        <dbReference type="SAM" id="MobiDB-lite"/>
    </source>
</evidence>
<proteinExistence type="predicted"/>
<dbReference type="Gene3D" id="3.80.10.10">
    <property type="entry name" value="Ribonuclease Inhibitor"/>
    <property type="match status" value="2"/>
</dbReference>
<evidence type="ECO:0000313" key="6">
    <source>
        <dbReference type="Proteomes" id="UP000054166"/>
    </source>
</evidence>
<evidence type="ECO:0008006" key="7">
    <source>
        <dbReference type="Google" id="ProtNLM"/>
    </source>
</evidence>
<protein>
    <recommendedName>
        <fullName evidence="7">RNI-like protein</fullName>
    </recommendedName>
</protein>
<name>A0A0C3CAI7_PILCF</name>
<dbReference type="GO" id="GO:0005737">
    <property type="term" value="C:cytoplasm"/>
    <property type="evidence" value="ECO:0007669"/>
    <property type="project" value="UniProtKB-SubCell"/>
</dbReference>
<dbReference type="AlphaFoldDB" id="A0A0C3CAI7"/>
<dbReference type="InParanoid" id="A0A0C3CAI7"/>
<keyword evidence="3" id="KW-0677">Repeat</keyword>
<comment type="subcellular location">
    <subcellularLocation>
        <location evidence="1">Cytoplasm</location>
    </subcellularLocation>
</comment>
<keyword evidence="6" id="KW-1185">Reference proteome</keyword>
<evidence type="ECO:0000256" key="1">
    <source>
        <dbReference type="ARBA" id="ARBA00004496"/>
    </source>
</evidence>
<dbReference type="PANTHER" id="PTHR45690:SF19">
    <property type="entry name" value="NACHT, LRR AND PYD DOMAINS-CONTAINING PROTEIN 3"/>
    <property type="match status" value="1"/>
</dbReference>
<dbReference type="PANTHER" id="PTHR45690">
    <property type="entry name" value="NACHT, LRR AND PYD DOMAINS-CONTAINING PROTEIN 12"/>
    <property type="match status" value="1"/>
</dbReference>
<evidence type="ECO:0000256" key="3">
    <source>
        <dbReference type="ARBA" id="ARBA00022737"/>
    </source>
</evidence>